<feature type="region of interest" description="Disordered" evidence="1">
    <location>
        <begin position="659"/>
        <end position="700"/>
    </location>
</feature>
<dbReference type="GO" id="GO:0005737">
    <property type="term" value="C:cytoplasm"/>
    <property type="evidence" value="ECO:0007669"/>
    <property type="project" value="UniProtKB-ARBA"/>
</dbReference>
<dbReference type="CDD" id="cd00171">
    <property type="entry name" value="Sec7"/>
    <property type="match status" value="1"/>
</dbReference>
<dbReference type="SUPFAM" id="SSF48371">
    <property type="entry name" value="ARM repeat"/>
    <property type="match status" value="1"/>
</dbReference>
<dbReference type="Pfam" id="PF01369">
    <property type="entry name" value="Sec7"/>
    <property type="match status" value="1"/>
</dbReference>
<feature type="compositionally biased region" description="Low complexity" evidence="1">
    <location>
        <begin position="1559"/>
        <end position="1573"/>
    </location>
</feature>
<evidence type="ECO:0000259" key="2">
    <source>
        <dbReference type="PROSITE" id="PS50190"/>
    </source>
</evidence>
<dbReference type="Gene3D" id="1.10.220.20">
    <property type="match status" value="1"/>
</dbReference>
<sequence length="1940" mass="217585">MCQTEPQCVNGVKMDLFIDCTESISSKMKNIHSPSTGQHHPIDESRARIIVMGEIDMLETHMRNAYSIFSNNYHGGRRLWSSKTSKPVITSIASETDEEEDTFIDDLGNGGSIPSGSNQQLTKSIRDAYCGLKKLMEKLVRNLNPLADISYLVPFCEVIKDPDISGPITDLALRSLIKFLRKGLIDATEEMGSAQYVGDSIIKARFVATDSANDEIVLMRILTALREIIIRGFKSISNDTVCEIMQSCFRIASEFRLSEILRETSRQALEDMVEVLFSRIHEFDDISPGYGTVVKISGPVKFPTLGSNRKVKSSESQIKSTTSTASVVPQPQQQTQSSSSITTTSSVSLAPSPISSQSTLSTTTNTTAITTAEVNQSTNLQTTNTLSGQPTEFVNRHGIKFSEDAAIPRPLDTLARKLGRKSYDLVCIHELLTYLTSLINPLPESNNTDANVNLGLKLLTVAFETAVDEIGNKQCLLAIVKNELCWNLLLLLQHDKHLTPFVSSLWLSFIIFSSLRIHLKYQLEALIIRLMDIIGTGNAPTEFRRIALERLYSFFQHIPHLCHEIFINYDCDPYASNLLEDILNLLSKKCFDVALTHPVIGNNPSQPLPNTFSTIQTISLKTLLECLKSLQRVELKPNDMVLKFTDVEVLQFIQAIPQPSDLNTNEGPSESKELEPTDSDDNNPNSPQHTAVDSLSAESNLEESTLTEIVVVRDECDSPVKGSVSVKNEDPEVIPVITRRKPKVLYLPKSVSEIEKLKHKKKLLWMASEQFNAKPSKGINFLQEHKLVSDENEIVNFIRDNSRLDKKQIGEYLANKKNLAVLESFVQSFMFKGLRIDEALRLYLESFRLPGESPLITLVLEQFAHHWFESNDKPFASEDAAFSLAYAVIMLNVEHHNANAKKQKEPMTCDEFINMLRQVNGGQDFDPNLLREIYITIKNNEIVMPAEQHGIVREKYLWKCLLRRSETDSGTYWFATESISPISMGDNSNEEDRCLQLSLMNGPVFKILWGPALSAMTFVFDKINVNQNTALTRKILNQGFTVCALLCAKYGHLDNLISSLCKFTINSAGGPTSPLLTRKSQLAAQCLFKIAREYVNEIRLAWTEIVKMILNWFIAKFLEESLEFEDFALGGRHIKMKRKEKPKPVNKSANEGSSNFLSSFYSYFAGNQEEASISSDGYSSGYASNVRDSSDCDFNSQSTEVIQSYCKPLSIIEESKFLHTDSLVELIKALINVDIELEDEAGDDVEAFRLEMILQIILSNRDRASVFWSHLQSYLQTVSKTCNQSELFAERYVSAIFRLAIRFSPRPDAFSEQIYQLIQLMLTTFEPRVFQKHYTATALHSFITHVHSSLVKIETWRLIFDALLYVGIGYRPPGTFKVSGSTGMTKGSVESINFLSDNEENPRNLKESSSSGSLQGRGYTSDSEINSQNTLRSGSLESINSDGGSGSGNPYKLMTGDSIGTGKGSVYSITDLSAYEKCTEILTLIIREILPKNLITTNGQEIDEFSSSVTQMAIDTLRKFVEASVKINTIYKHGYHHYHHHSNLRRSTSYNNSGLRTGQSSRSSNQSYSSRRNTATGSSGACSDSEEEFSNLSEIAEGDEVAKQKLVSLTESCSLKLLDLMHYLHLNAGLTSDHCANEYLWSSVWCPLLQGIALLCCDSRRPVRTCALTFLQRALLNHDMRILNAHQWESCFNKVLFPLLAKLLEPLNTRDPVGMDETRMRATNLLCKVFLQHLQPLLDLPTFTALWLTILDFMDKYMKAEMQTDLVKEAIPESLKNMLLVMDTANCFNSALSSITWDRIHCFLPNLKEEIMPPQPPPQPPQPQQPLQAQQPLQTSQPPQSPQSSQSQLPQFPQHFTISTQPQQPPHPQLTQLAQIPGLPGLPQLTQLSQLPQSTPSVPPASSIDHNSSMVDARAIRKIDISEFSKNEILLFIQIFESNF</sequence>
<feature type="compositionally biased region" description="Low complexity" evidence="1">
    <location>
        <begin position="1825"/>
        <end position="1850"/>
    </location>
</feature>
<feature type="region of interest" description="Disordered" evidence="1">
    <location>
        <begin position="1809"/>
        <end position="1850"/>
    </location>
</feature>
<feature type="compositionally biased region" description="Polar residues" evidence="1">
    <location>
        <begin position="1545"/>
        <end position="1558"/>
    </location>
</feature>
<feature type="region of interest" description="Disordered" evidence="1">
    <location>
        <begin position="1542"/>
        <end position="1585"/>
    </location>
</feature>
<evidence type="ECO:0000256" key="1">
    <source>
        <dbReference type="SAM" id="MobiDB-lite"/>
    </source>
</evidence>
<protein>
    <recommendedName>
        <fullName evidence="2">SEC7 domain-containing protein</fullName>
    </recommendedName>
</protein>
<reference evidence="3" key="2">
    <citation type="submission" date="2015-06" db="UniProtKB">
        <authorList>
            <consortium name="EnsemblMetazoa"/>
        </authorList>
    </citation>
    <scope>IDENTIFICATION</scope>
</reference>
<dbReference type="Pfam" id="PF23325">
    <property type="entry name" value="TPR_28"/>
    <property type="match status" value="1"/>
</dbReference>
<accession>T1JZW9</accession>
<dbReference type="GO" id="GO:0032012">
    <property type="term" value="P:regulation of ARF protein signal transduction"/>
    <property type="evidence" value="ECO:0007669"/>
    <property type="project" value="InterPro"/>
</dbReference>
<dbReference type="SUPFAM" id="SSF48425">
    <property type="entry name" value="Sec7 domain"/>
    <property type="match status" value="1"/>
</dbReference>
<dbReference type="GO" id="GO:0012505">
    <property type="term" value="C:endomembrane system"/>
    <property type="evidence" value="ECO:0007669"/>
    <property type="project" value="UniProtKB-ARBA"/>
</dbReference>
<dbReference type="InterPro" id="IPR032691">
    <property type="entry name" value="Mon2/Sec7/BIG1-like_HUS"/>
</dbReference>
<dbReference type="Proteomes" id="UP000015104">
    <property type="component" value="Unassembled WGS sequence"/>
</dbReference>
<dbReference type="eggNOG" id="KOG0928">
    <property type="taxonomic scope" value="Eukaryota"/>
</dbReference>
<dbReference type="InterPro" id="IPR016024">
    <property type="entry name" value="ARM-type_fold"/>
</dbReference>
<dbReference type="GO" id="GO:0005085">
    <property type="term" value="F:guanyl-nucleotide exchange factor activity"/>
    <property type="evidence" value="ECO:0007669"/>
    <property type="project" value="InterPro"/>
</dbReference>
<feature type="region of interest" description="Disordered" evidence="1">
    <location>
        <begin position="306"/>
        <end position="362"/>
    </location>
</feature>
<dbReference type="EMBL" id="CAEY01001129">
    <property type="status" value="NOT_ANNOTATED_CDS"/>
    <property type="molecule type" value="Genomic_DNA"/>
</dbReference>
<dbReference type="InterPro" id="IPR023394">
    <property type="entry name" value="Sec7_C_sf"/>
</dbReference>
<dbReference type="Gene3D" id="1.10.1000.11">
    <property type="entry name" value="Arf Nucleotide-binding Site Opener,domain 2"/>
    <property type="match status" value="1"/>
</dbReference>
<dbReference type="PROSITE" id="PS50190">
    <property type="entry name" value="SEC7"/>
    <property type="match status" value="1"/>
</dbReference>
<dbReference type="PANTHER" id="PTHR10663">
    <property type="entry name" value="GUANYL-NUCLEOTIDE EXCHANGE FACTOR"/>
    <property type="match status" value="1"/>
</dbReference>
<feature type="compositionally biased region" description="Polar residues" evidence="1">
    <location>
        <begin position="1407"/>
        <end position="1437"/>
    </location>
</feature>
<evidence type="ECO:0000313" key="3">
    <source>
        <dbReference type="EnsemblMetazoa" id="tetur03g05550.1"/>
    </source>
</evidence>
<dbReference type="GO" id="GO:0016192">
    <property type="term" value="P:vesicle-mediated transport"/>
    <property type="evidence" value="ECO:0007669"/>
    <property type="project" value="UniProtKB-ARBA"/>
</dbReference>
<evidence type="ECO:0000313" key="4">
    <source>
        <dbReference type="Proteomes" id="UP000015104"/>
    </source>
</evidence>
<feature type="compositionally biased region" description="Pro residues" evidence="1">
    <location>
        <begin position="1813"/>
        <end position="1824"/>
    </location>
</feature>
<dbReference type="InterPro" id="IPR056604">
    <property type="entry name" value="GBF1-like_TPR"/>
</dbReference>
<feature type="compositionally biased region" description="Low complexity" evidence="1">
    <location>
        <begin position="323"/>
        <end position="362"/>
    </location>
</feature>
<keyword evidence="4" id="KW-1185">Reference proteome</keyword>
<dbReference type="Pfam" id="PF12783">
    <property type="entry name" value="Sec7-like_HUS"/>
    <property type="match status" value="1"/>
</dbReference>
<name>T1JZW9_TETUR</name>
<dbReference type="EnsemblMetazoa" id="tetur03g05550.1">
    <property type="protein sequence ID" value="tetur03g05550.1"/>
    <property type="gene ID" value="tetur03g05550"/>
</dbReference>
<feature type="compositionally biased region" description="Polar residues" evidence="1">
    <location>
        <begin position="682"/>
        <end position="700"/>
    </location>
</feature>
<dbReference type="InterPro" id="IPR000904">
    <property type="entry name" value="Sec7_dom"/>
</dbReference>
<feature type="domain" description="SEC7" evidence="2">
    <location>
        <begin position="753"/>
        <end position="940"/>
    </location>
</feature>
<dbReference type="STRING" id="32264.T1JZW9"/>
<dbReference type="SMART" id="SM00222">
    <property type="entry name" value="Sec7"/>
    <property type="match status" value="1"/>
</dbReference>
<dbReference type="HOGENOM" id="CLU_001204_2_0_1"/>
<proteinExistence type="predicted"/>
<reference evidence="4" key="1">
    <citation type="submission" date="2011-08" db="EMBL/GenBank/DDBJ databases">
        <authorList>
            <person name="Rombauts S."/>
        </authorList>
    </citation>
    <scope>NUCLEOTIDE SEQUENCE</scope>
    <source>
        <strain evidence="4">London</strain>
    </source>
</reference>
<dbReference type="PANTHER" id="PTHR10663:SF388">
    <property type="entry name" value="GOLGI-SPECIFIC BREFELDIN A-RESISTANCE GUANINE NUCLEOTIDE EXCHANGE FACTOR 1"/>
    <property type="match status" value="1"/>
</dbReference>
<organism evidence="3 4">
    <name type="scientific">Tetranychus urticae</name>
    <name type="common">Two-spotted spider mite</name>
    <dbReference type="NCBI Taxonomy" id="32264"/>
    <lineage>
        <taxon>Eukaryota</taxon>
        <taxon>Metazoa</taxon>
        <taxon>Ecdysozoa</taxon>
        <taxon>Arthropoda</taxon>
        <taxon>Chelicerata</taxon>
        <taxon>Arachnida</taxon>
        <taxon>Acari</taxon>
        <taxon>Acariformes</taxon>
        <taxon>Trombidiformes</taxon>
        <taxon>Prostigmata</taxon>
        <taxon>Eleutherengona</taxon>
        <taxon>Raphignathae</taxon>
        <taxon>Tetranychoidea</taxon>
        <taxon>Tetranychidae</taxon>
        <taxon>Tetranychus</taxon>
    </lineage>
</organism>
<dbReference type="InterPro" id="IPR035999">
    <property type="entry name" value="Sec7_dom_sf"/>
</dbReference>
<feature type="region of interest" description="Disordered" evidence="1">
    <location>
        <begin position="1396"/>
        <end position="1452"/>
    </location>
</feature>